<organism evidence="3 4">
    <name type="scientific">Thermostichus vulcanus str. 'Rupite'</name>
    <dbReference type="NCBI Taxonomy" id="2813851"/>
    <lineage>
        <taxon>Bacteria</taxon>
        <taxon>Bacillati</taxon>
        <taxon>Cyanobacteriota</taxon>
        <taxon>Cyanophyceae</taxon>
        <taxon>Thermostichales</taxon>
        <taxon>Thermostichaceae</taxon>
        <taxon>Thermostichus</taxon>
    </lineage>
</organism>
<protein>
    <submittedName>
        <fullName evidence="3">Serpin family protein</fullName>
    </submittedName>
</protein>
<evidence type="ECO:0000313" key="4">
    <source>
        <dbReference type="Proteomes" id="UP000830835"/>
    </source>
</evidence>
<evidence type="ECO:0000256" key="1">
    <source>
        <dbReference type="RuleBase" id="RU000411"/>
    </source>
</evidence>
<keyword evidence="4" id="KW-1185">Reference proteome</keyword>
<dbReference type="InterPro" id="IPR042185">
    <property type="entry name" value="Serpin_sf_2"/>
</dbReference>
<dbReference type="PANTHER" id="PTHR11461">
    <property type="entry name" value="SERINE PROTEASE INHIBITOR, SERPIN"/>
    <property type="match status" value="1"/>
</dbReference>
<dbReference type="EMBL" id="JAFIRA010000001">
    <property type="protein sequence ID" value="MCJ2541528.1"/>
    <property type="molecule type" value="Genomic_DNA"/>
</dbReference>
<name>A0ABT0C6V8_THEVL</name>
<dbReference type="InterPro" id="IPR000215">
    <property type="entry name" value="Serpin_fam"/>
</dbReference>
<gene>
    <name evidence="3" type="ORF">JX360_01170</name>
</gene>
<dbReference type="Pfam" id="PF00079">
    <property type="entry name" value="Serpin"/>
    <property type="match status" value="1"/>
</dbReference>
<proteinExistence type="inferred from homology"/>
<dbReference type="InterPro" id="IPR023796">
    <property type="entry name" value="Serpin_dom"/>
</dbReference>
<comment type="similarity">
    <text evidence="1">Belongs to the serpin family.</text>
</comment>
<dbReference type="PANTHER" id="PTHR11461:SF211">
    <property type="entry name" value="GH10112P-RELATED"/>
    <property type="match status" value="1"/>
</dbReference>
<evidence type="ECO:0000313" key="3">
    <source>
        <dbReference type="EMBL" id="MCJ2541528.1"/>
    </source>
</evidence>
<dbReference type="InterPro" id="IPR036186">
    <property type="entry name" value="Serpin_sf"/>
</dbReference>
<accession>A0ABT0C6V8</accession>
<comment type="caution">
    <text evidence="3">The sequence shown here is derived from an EMBL/GenBank/DDBJ whole genome shotgun (WGS) entry which is preliminary data.</text>
</comment>
<feature type="domain" description="Serpin" evidence="2">
    <location>
        <begin position="68"/>
        <end position="429"/>
    </location>
</feature>
<dbReference type="SMART" id="SM00093">
    <property type="entry name" value="SERPIN"/>
    <property type="match status" value="1"/>
</dbReference>
<sequence length="430" mass="48188">MHLINPLNWPYKVVSRIPLLALLSLLLLGSRSVAQETPVRIPFEPTVTYGEGYGEQAVAQQAQTRFDLKLFDQLLQQQPQENLFFSPLSIRLALSMVYNGASGETQAAIAEVLEAEELSLTQLNWANAQLVSGLVEKSQLDENNPIQVQIANGLWVDQAITFRPQFLQALASYYQAVVNRVNLGSRQTVQDINTWVKERTQGKIDRIVERLSRDDLMVLINAISFKGRWTQPFDPDRTQLQPFTLPGGKRVKVPMMTQSGRYGYLETERLQVVRLPYGEGEMEMLILLPKEGVDPEALRAELNPETWGEWTGSLRSRAGSVRIPRFNLAYETDLIPTLRQLGMGIAFSGGADFSQMTSEPAQISQVLHKAVIEVNEEGSEAAAVTGVIISRTAIDREEPFQLVVDRPFWFAIRDTATQTILFMGSVVDPQ</sequence>
<evidence type="ECO:0000259" key="2">
    <source>
        <dbReference type="SMART" id="SM00093"/>
    </source>
</evidence>
<dbReference type="CDD" id="cd19588">
    <property type="entry name" value="serpin_miropin-like"/>
    <property type="match status" value="1"/>
</dbReference>
<dbReference type="Gene3D" id="3.30.497.10">
    <property type="entry name" value="Antithrombin, subunit I, domain 2"/>
    <property type="match status" value="1"/>
</dbReference>
<dbReference type="RefSeq" id="WP_244348563.1">
    <property type="nucleotide sequence ID" value="NZ_JAFIRA010000001.1"/>
</dbReference>
<dbReference type="Gene3D" id="2.30.39.10">
    <property type="entry name" value="Alpha-1-antitrypsin, domain 1"/>
    <property type="match status" value="1"/>
</dbReference>
<dbReference type="InterPro" id="IPR042178">
    <property type="entry name" value="Serpin_sf_1"/>
</dbReference>
<dbReference type="SUPFAM" id="SSF56574">
    <property type="entry name" value="Serpins"/>
    <property type="match status" value="1"/>
</dbReference>
<dbReference type="Proteomes" id="UP000830835">
    <property type="component" value="Unassembled WGS sequence"/>
</dbReference>
<reference evidence="3" key="1">
    <citation type="submission" date="2021-02" db="EMBL/GenBank/DDBJ databases">
        <title>The CRISPR/cas machinery reduction and long-range gene transfer in the hot spring cyanobacterium Synechococcus.</title>
        <authorList>
            <person name="Dvorak P."/>
            <person name="Jahodarova E."/>
            <person name="Hasler P."/>
            <person name="Poulickova A."/>
        </authorList>
    </citation>
    <scope>NUCLEOTIDE SEQUENCE</scope>
    <source>
        <strain evidence="3">Rupite</strain>
    </source>
</reference>